<evidence type="ECO:0000256" key="2">
    <source>
        <dbReference type="ARBA" id="ARBA00022490"/>
    </source>
</evidence>
<dbReference type="Proteomes" id="UP000178851">
    <property type="component" value="Unassembled WGS sequence"/>
</dbReference>
<keyword evidence="3" id="KW-0677">Repeat</keyword>
<dbReference type="PROSITE" id="PS51740">
    <property type="entry name" value="SPOVT_ABRB"/>
    <property type="match status" value="1"/>
</dbReference>
<evidence type="ECO:0000256" key="1">
    <source>
        <dbReference type="ARBA" id="ARBA00013860"/>
    </source>
</evidence>
<dbReference type="InterPro" id="IPR007159">
    <property type="entry name" value="SpoVT-AbrB_dom"/>
</dbReference>
<dbReference type="GO" id="GO:0003700">
    <property type="term" value="F:DNA-binding transcription factor activity"/>
    <property type="evidence" value="ECO:0007669"/>
    <property type="project" value="UniProtKB-UniRule"/>
</dbReference>
<organism evidence="9 10">
    <name type="scientific">Candidatus Woesebacteria bacterium RIFCSPHIGHO2_01_FULL_39_28</name>
    <dbReference type="NCBI Taxonomy" id="1802496"/>
    <lineage>
        <taxon>Bacteria</taxon>
        <taxon>Candidatus Woeseibacteriota</taxon>
    </lineage>
</organism>
<comment type="subunit">
    <text evidence="7">Forms oligomers.</text>
</comment>
<dbReference type="GO" id="GO:0000976">
    <property type="term" value="F:transcription cis-regulatory region binding"/>
    <property type="evidence" value="ECO:0007669"/>
    <property type="project" value="TreeGrafter"/>
</dbReference>
<comment type="caution">
    <text evidence="9">The sequence shown here is derived from an EMBL/GenBank/DDBJ whole genome shotgun (WGS) entry which is preliminary data.</text>
</comment>
<dbReference type="InterPro" id="IPR020603">
    <property type="entry name" value="MraZ_dom"/>
</dbReference>
<evidence type="ECO:0000256" key="5">
    <source>
        <dbReference type="ARBA" id="ARBA00023125"/>
    </source>
</evidence>
<proteinExistence type="inferred from homology"/>
<dbReference type="GO" id="GO:2000143">
    <property type="term" value="P:negative regulation of DNA-templated transcription initiation"/>
    <property type="evidence" value="ECO:0007669"/>
    <property type="project" value="TreeGrafter"/>
</dbReference>
<name>A0A1F7YEG9_9BACT</name>
<dbReference type="InterPro" id="IPR035642">
    <property type="entry name" value="MraZ_N"/>
</dbReference>
<dbReference type="CDD" id="cd16320">
    <property type="entry name" value="MraZ_N"/>
    <property type="match status" value="1"/>
</dbReference>
<sequence>MLIGQHSGKLTQKGRLALPKKVRSEIGSKAIVARWYEGCFVVVSPDRWQALLEKLTARSEFITEPVRDTDRFILGSAYEVELDDQGRFVVPGMLRQYAGLKNEVIFLGLGDRVEVWDKETWLKRESLIQKRASIILEKVAKENGNTNKDS</sequence>
<comment type="similarity">
    <text evidence="7">Belongs to the MraZ family.</text>
</comment>
<accession>A0A1F7YEG9</accession>
<dbReference type="EMBL" id="MGGI01000025">
    <property type="protein sequence ID" value="OGM24905.1"/>
    <property type="molecule type" value="Genomic_DNA"/>
</dbReference>
<dbReference type="InterPro" id="IPR003444">
    <property type="entry name" value="MraZ"/>
</dbReference>
<evidence type="ECO:0000256" key="6">
    <source>
        <dbReference type="ARBA" id="ARBA00023163"/>
    </source>
</evidence>
<keyword evidence="5 7" id="KW-0238">DNA-binding</keyword>
<evidence type="ECO:0000259" key="8">
    <source>
        <dbReference type="PROSITE" id="PS51740"/>
    </source>
</evidence>
<dbReference type="CDD" id="cd16321">
    <property type="entry name" value="MraZ_C"/>
    <property type="match status" value="1"/>
</dbReference>
<dbReference type="Pfam" id="PF02381">
    <property type="entry name" value="MraZ"/>
    <property type="match status" value="2"/>
</dbReference>
<dbReference type="SUPFAM" id="SSF89447">
    <property type="entry name" value="AbrB/MazE/MraZ-like"/>
    <property type="match status" value="1"/>
</dbReference>
<dbReference type="GO" id="GO:0005737">
    <property type="term" value="C:cytoplasm"/>
    <property type="evidence" value="ECO:0007669"/>
    <property type="project" value="UniProtKB-UniRule"/>
</dbReference>
<keyword evidence="6 7" id="KW-0804">Transcription</keyword>
<evidence type="ECO:0000256" key="7">
    <source>
        <dbReference type="HAMAP-Rule" id="MF_01008"/>
    </source>
</evidence>
<feature type="domain" description="SpoVT-AbrB" evidence="8">
    <location>
        <begin position="77"/>
        <end position="120"/>
    </location>
</feature>
<reference evidence="9 10" key="1">
    <citation type="journal article" date="2016" name="Nat. Commun.">
        <title>Thousands of microbial genomes shed light on interconnected biogeochemical processes in an aquifer system.</title>
        <authorList>
            <person name="Anantharaman K."/>
            <person name="Brown C.T."/>
            <person name="Hug L.A."/>
            <person name="Sharon I."/>
            <person name="Castelle C.J."/>
            <person name="Probst A.J."/>
            <person name="Thomas B.C."/>
            <person name="Singh A."/>
            <person name="Wilkins M.J."/>
            <person name="Karaoz U."/>
            <person name="Brodie E.L."/>
            <person name="Williams K.H."/>
            <person name="Hubbard S.S."/>
            <person name="Banfield J.F."/>
        </authorList>
    </citation>
    <scope>NUCLEOTIDE SEQUENCE [LARGE SCALE GENOMIC DNA]</scope>
</reference>
<dbReference type="PANTHER" id="PTHR34701">
    <property type="entry name" value="TRANSCRIPTIONAL REGULATOR MRAZ"/>
    <property type="match status" value="1"/>
</dbReference>
<evidence type="ECO:0000256" key="3">
    <source>
        <dbReference type="ARBA" id="ARBA00022737"/>
    </source>
</evidence>
<dbReference type="GO" id="GO:0009295">
    <property type="term" value="C:nucleoid"/>
    <property type="evidence" value="ECO:0007669"/>
    <property type="project" value="UniProtKB-SubCell"/>
</dbReference>
<keyword evidence="4 7" id="KW-0805">Transcription regulation</keyword>
<dbReference type="PANTHER" id="PTHR34701:SF1">
    <property type="entry name" value="TRANSCRIPTIONAL REGULATOR MRAZ"/>
    <property type="match status" value="1"/>
</dbReference>
<protein>
    <recommendedName>
        <fullName evidence="1 7">Transcriptional regulator MraZ</fullName>
    </recommendedName>
</protein>
<dbReference type="AlphaFoldDB" id="A0A1F7YEG9"/>
<dbReference type="InterPro" id="IPR035644">
    <property type="entry name" value="MraZ_C"/>
</dbReference>
<evidence type="ECO:0000256" key="4">
    <source>
        <dbReference type="ARBA" id="ARBA00023015"/>
    </source>
</evidence>
<gene>
    <name evidence="7" type="primary">mraZ</name>
    <name evidence="9" type="ORF">A2627_02970</name>
</gene>
<keyword evidence="2 7" id="KW-0963">Cytoplasm</keyword>
<dbReference type="HAMAP" id="MF_01008">
    <property type="entry name" value="MraZ"/>
    <property type="match status" value="1"/>
</dbReference>
<evidence type="ECO:0000313" key="10">
    <source>
        <dbReference type="Proteomes" id="UP000178851"/>
    </source>
</evidence>
<dbReference type="InterPro" id="IPR037914">
    <property type="entry name" value="SpoVT-AbrB_sf"/>
</dbReference>
<dbReference type="InterPro" id="IPR038619">
    <property type="entry name" value="MraZ_sf"/>
</dbReference>
<dbReference type="Gene3D" id="3.40.1550.20">
    <property type="entry name" value="Transcriptional regulator MraZ domain"/>
    <property type="match status" value="1"/>
</dbReference>
<comment type="subcellular location">
    <subcellularLocation>
        <location evidence="7">Cytoplasm</location>
        <location evidence="7">Nucleoid</location>
    </subcellularLocation>
</comment>
<evidence type="ECO:0000313" key="9">
    <source>
        <dbReference type="EMBL" id="OGM24905.1"/>
    </source>
</evidence>